<feature type="transmembrane region" description="Helical" evidence="1">
    <location>
        <begin position="30"/>
        <end position="51"/>
    </location>
</feature>
<accession>A0ABS4CZL5</accession>
<gene>
    <name evidence="3" type="ORF">JOC74_003311</name>
</gene>
<keyword evidence="1" id="KW-1133">Transmembrane helix</keyword>
<evidence type="ECO:0000256" key="1">
    <source>
        <dbReference type="SAM" id="Phobius"/>
    </source>
</evidence>
<evidence type="ECO:0000259" key="2">
    <source>
        <dbReference type="Pfam" id="PF14317"/>
    </source>
</evidence>
<proteinExistence type="predicted"/>
<keyword evidence="1" id="KW-0472">Membrane</keyword>
<evidence type="ECO:0000313" key="3">
    <source>
        <dbReference type="EMBL" id="MBP1082801.1"/>
    </source>
</evidence>
<organism evidence="3 4">
    <name type="scientific">Bacillus capparidis</name>
    <dbReference type="NCBI Taxonomy" id="1840411"/>
    <lineage>
        <taxon>Bacteria</taxon>
        <taxon>Bacillati</taxon>
        <taxon>Bacillota</taxon>
        <taxon>Bacilli</taxon>
        <taxon>Bacillales</taxon>
        <taxon>Bacillaceae</taxon>
        <taxon>Bacillus</taxon>
    </lineage>
</organism>
<feature type="domain" description="YcxB-like C-terminal" evidence="2">
    <location>
        <begin position="107"/>
        <end position="154"/>
    </location>
</feature>
<evidence type="ECO:0000313" key="4">
    <source>
        <dbReference type="Proteomes" id="UP000674416"/>
    </source>
</evidence>
<name>A0ABS4CZL5_9BACI</name>
<dbReference type="Proteomes" id="UP000674416">
    <property type="component" value="Unassembled WGS sequence"/>
</dbReference>
<keyword evidence="4" id="KW-1185">Reference proteome</keyword>
<comment type="caution">
    <text evidence="3">The sequence shown here is derived from an EMBL/GenBank/DDBJ whole genome shotgun (WGS) entry which is preliminary data.</text>
</comment>
<reference evidence="3 4" key="1">
    <citation type="submission" date="2021-01" db="EMBL/GenBank/DDBJ databases">
        <title>Genomic Encyclopedia of Type Strains, Phase IV (KMG-IV): sequencing the most valuable type-strain genomes for metagenomic binning, comparative biology and taxonomic classification.</title>
        <authorList>
            <person name="Goeker M."/>
        </authorList>
    </citation>
    <scope>NUCLEOTIDE SEQUENCE [LARGE SCALE GENOMIC DNA]</scope>
    <source>
        <strain evidence="3 4">DSM 103394</strain>
    </source>
</reference>
<keyword evidence="1" id="KW-0812">Transmembrane</keyword>
<protein>
    <recommendedName>
        <fullName evidence="2">YcxB-like C-terminal domain-containing protein</fullName>
    </recommendedName>
</protein>
<sequence length="169" mass="20130">MELKYELTKDDYLAFNLHYMKHSKMIKQSLFMQRFLTPIIFLVLPFVLFWMTGEFLIGFFITFVLVSIVWMAFYPKYFFAYIKKRLLKALNEGSNDNLLGQHVFIPSEDGLIEKNSAGERKTSWSGIERVEENDDYYFLFLSSMSAYILPKRSSRIKQLRKNSRESLIR</sequence>
<dbReference type="InterPro" id="IPR025588">
    <property type="entry name" value="YcxB-like_C"/>
</dbReference>
<dbReference type="RefSeq" id="WP_211086220.1">
    <property type="nucleotide sequence ID" value="NZ_JAFDST010000004.1"/>
</dbReference>
<feature type="transmembrane region" description="Helical" evidence="1">
    <location>
        <begin position="57"/>
        <end position="79"/>
    </location>
</feature>
<dbReference type="EMBL" id="JAFDST010000004">
    <property type="protein sequence ID" value="MBP1082801.1"/>
    <property type="molecule type" value="Genomic_DNA"/>
</dbReference>
<dbReference type="Pfam" id="PF14317">
    <property type="entry name" value="YcxB"/>
    <property type="match status" value="1"/>
</dbReference>